<dbReference type="Pfam" id="PF04784">
    <property type="entry name" value="DUF547"/>
    <property type="match status" value="1"/>
</dbReference>
<gene>
    <name evidence="3" type="ORF">EB796_015708</name>
</gene>
<dbReference type="GO" id="GO:0045454">
    <property type="term" value="P:cell redox homeostasis"/>
    <property type="evidence" value="ECO:0007669"/>
    <property type="project" value="TreeGrafter"/>
</dbReference>
<dbReference type="Gene3D" id="3.40.30.10">
    <property type="entry name" value="Glutaredoxin"/>
    <property type="match status" value="1"/>
</dbReference>
<feature type="domain" description="DUF547" evidence="2">
    <location>
        <begin position="286"/>
        <end position="412"/>
    </location>
</feature>
<keyword evidence="4" id="KW-1185">Reference proteome</keyword>
<dbReference type="Pfam" id="PF00462">
    <property type="entry name" value="Glutaredoxin"/>
    <property type="match status" value="1"/>
</dbReference>
<dbReference type="GO" id="GO:0009055">
    <property type="term" value="F:electron transfer activity"/>
    <property type="evidence" value="ECO:0007669"/>
    <property type="project" value="TreeGrafter"/>
</dbReference>
<dbReference type="PRINTS" id="PR00160">
    <property type="entry name" value="GLUTAREDOXIN"/>
</dbReference>
<dbReference type="PANTHER" id="PTHR34386:SF1">
    <property type="entry name" value="GLUTAREDOXIN-LIKE PROTEIN NRDH"/>
    <property type="match status" value="1"/>
</dbReference>
<organism evidence="3 4">
    <name type="scientific">Bugula neritina</name>
    <name type="common">Brown bryozoan</name>
    <name type="synonym">Sertularia neritina</name>
    <dbReference type="NCBI Taxonomy" id="10212"/>
    <lineage>
        <taxon>Eukaryota</taxon>
        <taxon>Metazoa</taxon>
        <taxon>Spiralia</taxon>
        <taxon>Lophotrochozoa</taxon>
        <taxon>Bryozoa</taxon>
        <taxon>Gymnolaemata</taxon>
        <taxon>Cheilostomatida</taxon>
        <taxon>Flustrina</taxon>
        <taxon>Buguloidea</taxon>
        <taxon>Bugulidae</taxon>
        <taxon>Bugula</taxon>
    </lineage>
</organism>
<reference evidence="3" key="1">
    <citation type="submission" date="2020-06" db="EMBL/GenBank/DDBJ databases">
        <title>Draft genome of Bugula neritina, a colonial animal packing powerful symbionts and potential medicines.</title>
        <authorList>
            <person name="Rayko M."/>
        </authorList>
    </citation>
    <scope>NUCLEOTIDE SEQUENCE [LARGE SCALE GENOMIC DNA]</scope>
    <source>
        <strain evidence="3">Kwan_BN1</strain>
    </source>
</reference>
<dbReference type="InterPro" id="IPR036390">
    <property type="entry name" value="WH_DNA-bd_sf"/>
</dbReference>
<proteinExistence type="predicted"/>
<evidence type="ECO:0000313" key="4">
    <source>
        <dbReference type="Proteomes" id="UP000593567"/>
    </source>
</evidence>
<dbReference type="Gene3D" id="1.10.10.10">
    <property type="entry name" value="Winged helix-like DNA-binding domain superfamily/Winged helix DNA-binding domain"/>
    <property type="match status" value="1"/>
</dbReference>
<dbReference type="Proteomes" id="UP000593567">
    <property type="component" value="Unassembled WGS sequence"/>
</dbReference>
<dbReference type="SUPFAM" id="SSF46785">
    <property type="entry name" value="Winged helix' DNA-binding domain"/>
    <property type="match status" value="1"/>
</dbReference>
<comment type="caution">
    <text evidence="3">The sequence shown here is derived from an EMBL/GenBank/DDBJ whole genome shotgun (WGS) entry which is preliminary data.</text>
</comment>
<dbReference type="InterPro" id="IPR014025">
    <property type="entry name" value="Glutaredoxin_subgr"/>
</dbReference>
<evidence type="ECO:0000259" key="1">
    <source>
        <dbReference type="Pfam" id="PF00462"/>
    </source>
</evidence>
<dbReference type="InterPro" id="IPR006869">
    <property type="entry name" value="DUF547"/>
</dbReference>
<dbReference type="AlphaFoldDB" id="A0A7J7JI18"/>
<feature type="domain" description="Glutaredoxin" evidence="1">
    <location>
        <begin position="9"/>
        <end position="69"/>
    </location>
</feature>
<dbReference type="PROSITE" id="PS51354">
    <property type="entry name" value="GLUTAREDOXIN_2"/>
    <property type="match status" value="1"/>
</dbReference>
<name>A0A7J7JI18_BUGNE</name>
<protein>
    <submittedName>
        <fullName evidence="3">Uncharacterized protein</fullName>
    </submittedName>
</protein>
<dbReference type="PANTHER" id="PTHR34386">
    <property type="entry name" value="GLUTAREDOXIN"/>
    <property type="match status" value="1"/>
</dbReference>
<sequence>MGDDYQGRVLIYSLTGCAHCKAAKHTLTTLNIPFTDVSVDQYDSSVRQEVKERTGKSTVPQIFFNDVYIGGNVELQEVVKDKEKWSELIENIRSNPPNEQAPALPDDSLKIGDSDSTLSAEADDTLACEPDEFARLVTEIKSSGIIADHRSGIFKQKRTFTGRDFVAYVMKAKNMDESAATDQGQQLLQRHFIYAVKHQQGFSNSDNLFRLLEDDNSGALNQGETSCQPSSVNELGEELRKLILKVYSIYLSADGRKVDYDGISRSSEFKLYQKLALQLHRVEVETASREEKLAFFINVYNALVVHANVVKGPPTNMWQRYKFFNNMKYIIGGELYSLQDIENGVLRANRKGVGMIFRPFSVSDARYKVALEHHEPLIHFALVCGAKSCPPIKTYSADGVMDQLKTAAQAFLEGEDVLVDLEKGTVALSKIFQWYKEDFGGTDSSLVGWICDNMDQSEKRDQLKKLHASGRYKVHFLTYDWSTNS</sequence>
<dbReference type="InterPro" id="IPR036249">
    <property type="entry name" value="Thioredoxin-like_sf"/>
</dbReference>
<evidence type="ECO:0000259" key="2">
    <source>
        <dbReference type="Pfam" id="PF04784"/>
    </source>
</evidence>
<dbReference type="InterPro" id="IPR036388">
    <property type="entry name" value="WH-like_DNA-bd_sf"/>
</dbReference>
<dbReference type="SUPFAM" id="SSF52833">
    <property type="entry name" value="Thioredoxin-like"/>
    <property type="match status" value="1"/>
</dbReference>
<dbReference type="OrthoDB" id="418495at2759"/>
<accession>A0A7J7JI18</accession>
<evidence type="ECO:0000313" key="3">
    <source>
        <dbReference type="EMBL" id="KAF6025979.1"/>
    </source>
</evidence>
<dbReference type="InterPro" id="IPR051548">
    <property type="entry name" value="Grx-like_ET"/>
</dbReference>
<dbReference type="EMBL" id="VXIV02002381">
    <property type="protein sequence ID" value="KAF6025979.1"/>
    <property type="molecule type" value="Genomic_DNA"/>
</dbReference>
<dbReference type="InterPro" id="IPR002109">
    <property type="entry name" value="Glutaredoxin"/>
</dbReference>